<dbReference type="GeneID" id="68355885"/>
<accession>A0A9P8MYE4</accession>
<dbReference type="EMBL" id="JAIZPD010000006">
    <property type="protein sequence ID" value="KAH0962654.1"/>
    <property type="molecule type" value="Genomic_DNA"/>
</dbReference>
<proteinExistence type="predicted"/>
<name>A0A9P8MYE4_9HYPO</name>
<dbReference type="Proteomes" id="UP000824596">
    <property type="component" value="Unassembled WGS sequence"/>
</dbReference>
<feature type="region of interest" description="Disordered" evidence="1">
    <location>
        <begin position="1"/>
        <end position="25"/>
    </location>
</feature>
<organism evidence="2 3">
    <name type="scientific">Hirsutella rhossiliensis</name>
    <dbReference type="NCBI Taxonomy" id="111463"/>
    <lineage>
        <taxon>Eukaryota</taxon>
        <taxon>Fungi</taxon>
        <taxon>Dikarya</taxon>
        <taxon>Ascomycota</taxon>
        <taxon>Pezizomycotina</taxon>
        <taxon>Sordariomycetes</taxon>
        <taxon>Hypocreomycetidae</taxon>
        <taxon>Hypocreales</taxon>
        <taxon>Ophiocordycipitaceae</taxon>
        <taxon>Hirsutella</taxon>
    </lineage>
</organism>
<keyword evidence="3" id="KW-1185">Reference proteome</keyword>
<evidence type="ECO:0000256" key="1">
    <source>
        <dbReference type="SAM" id="MobiDB-lite"/>
    </source>
</evidence>
<protein>
    <submittedName>
        <fullName evidence="2">Glycine-rich domain-containing protein-like domain-containing protein</fullName>
    </submittedName>
</protein>
<sequence length="537" mass="60540">MAPSLFQAPASTAPAVHHGDAGSPRDSKLATSIPYVNSTTAHFHISLLRKFDEVYYCLEHDPSEDDHTENISLQAFLVLAESRYLQYLNLLSDFAAKVSQKDKFANIMPLPPWDVAMVFHAHCLNPFSFTADLTMLFERLLDAGIEFPLGRLHNLVKVGTNSDTESQCQWDNYHLEHGHNAALVPYQLSPDLPHALGDTIGWKTAGIYVKCPGCNSEMAFDLTSFSTMRLSGKPLTCTSCNISFDATRFPTNLVSASLRQRSFAAKMASDRFFGLDSPSNLEKATARYRQFMFVDVDMDDENAIVPTLDIDLIWHTHQLFPVEYRRWCIENLNRYVNHDDTVDEGDLATGFNHTVDIWLEKYGEKYEIVDFCKTIRRGRTDPPTTDYCEYGPLCWPGGTSSEHINASFSKTDPLLSCRFRCGKCSKADCHKPSNQEDQLLSCRFRCGKCSKADCHKPSNQEDQLLSCRFRCGKCSKADCHKPSNQEDQLVSERNQGQVKYCVVRPETILKNAIYLHGGEKHVTGPGHAKEVDNDGFR</sequence>
<dbReference type="PANTHER" id="PTHR34365:SF7">
    <property type="entry name" value="GLYCINE-RICH DOMAIN-CONTAINING PROTEIN 1"/>
    <property type="match status" value="1"/>
</dbReference>
<reference evidence="2" key="1">
    <citation type="submission" date="2021-09" db="EMBL/GenBank/DDBJ databases">
        <title>A high-quality genome of the endoparasitic fungus Hirsutella rhossiliensis with a comparison of Hirsutella genomes reveals transposable elements contributing to genome size variation.</title>
        <authorList>
            <person name="Lin R."/>
            <person name="Jiao Y."/>
            <person name="Sun X."/>
            <person name="Ling J."/>
            <person name="Xie B."/>
            <person name="Cheng X."/>
        </authorList>
    </citation>
    <scope>NUCLEOTIDE SEQUENCE</scope>
    <source>
        <strain evidence="2">HR02</strain>
    </source>
</reference>
<dbReference type="OrthoDB" id="2684236at2759"/>
<evidence type="ECO:0000313" key="3">
    <source>
        <dbReference type="Proteomes" id="UP000824596"/>
    </source>
</evidence>
<gene>
    <name evidence="2" type="ORF">HRG_06756</name>
</gene>
<dbReference type="InterPro" id="IPR009836">
    <property type="entry name" value="GRDP-like"/>
</dbReference>
<dbReference type="Pfam" id="PF07173">
    <property type="entry name" value="GRDP-like"/>
    <property type="match status" value="2"/>
</dbReference>
<evidence type="ECO:0000313" key="2">
    <source>
        <dbReference type="EMBL" id="KAH0962654.1"/>
    </source>
</evidence>
<comment type="caution">
    <text evidence="2">The sequence shown here is derived from an EMBL/GenBank/DDBJ whole genome shotgun (WGS) entry which is preliminary data.</text>
</comment>
<dbReference type="PANTHER" id="PTHR34365">
    <property type="entry name" value="ENOLASE (DUF1399)"/>
    <property type="match status" value="1"/>
</dbReference>
<dbReference type="RefSeq" id="XP_044720167.1">
    <property type="nucleotide sequence ID" value="XM_044865227.1"/>
</dbReference>
<dbReference type="AlphaFoldDB" id="A0A9P8MYE4"/>